<dbReference type="EMBL" id="CAADFI010000031">
    <property type="protein sequence ID" value="VFJ92620.1"/>
    <property type="molecule type" value="Genomic_DNA"/>
</dbReference>
<accession>A0A450V3E0</accession>
<proteinExistence type="predicted"/>
<gene>
    <name evidence="1" type="ORF">BECKH772A_GA0070896_100322</name>
    <name evidence="2" type="ORF">BECKH772B_GA0070898_1003134</name>
    <name evidence="3" type="ORF">BECKH772C_GA0070978_100312</name>
</gene>
<evidence type="ECO:0000313" key="3">
    <source>
        <dbReference type="EMBL" id="VFJ99317.1"/>
    </source>
</evidence>
<name>A0A450V3E0_9GAMM</name>
<protein>
    <recommendedName>
        <fullName evidence="4">DUF4403 family protein</fullName>
    </recommendedName>
</protein>
<dbReference type="PROSITE" id="PS51257">
    <property type="entry name" value="PROKAR_LIPOPROTEIN"/>
    <property type="match status" value="1"/>
</dbReference>
<evidence type="ECO:0000313" key="1">
    <source>
        <dbReference type="EMBL" id="VFJ91456.1"/>
    </source>
</evidence>
<dbReference type="Pfam" id="PF14356">
    <property type="entry name" value="DUF4403"/>
    <property type="match status" value="1"/>
</dbReference>
<sequence length="485" mass="53200">MKKNIERGLSGLLLLALVGVSGCNVIPKKPADKPPQKLPATEISTLEVKLIASYEVIEREINNAIPDELYWVTNQDVDSCPVSECKFQVRVLRNGHISVGDNGHGAVVVNIPIRTENGRVDAMKRVFGAIVRKHADFHASVTGSAAITFTINHDWEATANADLNFTVHGAEVHIGFPGGSSVGISVRGKMTDLLNGQKQQLKDAIQQALAGKLNFKPMAENAWQKLHAVHKLYENPALWLVIDPVSIKVQNPVAHTGALHLAVGVDTYLSTQVQEKVPATPELEALPPLEVLSAIQGKYKLALPLRVSTEDVNELLKELDGQEFTFKAKGKTISTKLVKGRVYTNGPDLVAYVEVKTGDRILGFIPVHVGAYFNGTPQYSTDSRTLYVDPFDYDADTNLLLLDKAEWFFHGTIREKLQETLRLSIGDELDELHHKLGETIRELAIGDYIVLKGTVENLSPRAIYTTDKTLNVDTLATGSAKVEVQ</sequence>
<reference evidence="3" key="1">
    <citation type="submission" date="2019-02" db="EMBL/GenBank/DDBJ databases">
        <authorList>
            <person name="Gruber-Vodicka R. H."/>
            <person name="Seah K. B. B."/>
        </authorList>
    </citation>
    <scope>NUCLEOTIDE SEQUENCE</scope>
    <source>
        <strain evidence="3">BECK_SA2B12</strain>
        <strain evidence="1">BECK_SA2B15</strain>
        <strain evidence="2">BECK_SA2B20</strain>
    </source>
</reference>
<evidence type="ECO:0000313" key="2">
    <source>
        <dbReference type="EMBL" id="VFJ92620.1"/>
    </source>
</evidence>
<dbReference type="EMBL" id="CAADFJ010000031">
    <property type="protein sequence ID" value="VFJ99317.1"/>
    <property type="molecule type" value="Genomic_DNA"/>
</dbReference>
<organism evidence="3">
    <name type="scientific">Candidatus Kentrum eta</name>
    <dbReference type="NCBI Taxonomy" id="2126337"/>
    <lineage>
        <taxon>Bacteria</taxon>
        <taxon>Pseudomonadati</taxon>
        <taxon>Pseudomonadota</taxon>
        <taxon>Gammaproteobacteria</taxon>
        <taxon>Candidatus Kentrum</taxon>
    </lineage>
</organism>
<evidence type="ECO:0008006" key="4">
    <source>
        <dbReference type="Google" id="ProtNLM"/>
    </source>
</evidence>
<dbReference type="AlphaFoldDB" id="A0A450V3E0"/>
<dbReference type="InterPro" id="IPR025515">
    <property type="entry name" value="DUF4403"/>
</dbReference>
<dbReference type="EMBL" id="CAADFG010000032">
    <property type="protein sequence ID" value="VFJ91456.1"/>
    <property type="molecule type" value="Genomic_DNA"/>
</dbReference>